<name>A0A5S3N7M1_9FLAO</name>
<protein>
    <recommendedName>
        <fullName evidence="4">Outer membrane protein beta-barrel domain-containing protein</fullName>
    </recommendedName>
</protein>
<comment type="caution">
    <text evidence="2">The sequence shown here is derived from an EMBL/GenBank/DDBJ whole genome shotgun (WGS) entry which is preliminary data.</text>
</comment>
<dbReference type="RefSeq" id="WP_138537351.1">
    <property type="nucleotide sequence ID" value="NZ_VANR01000007.1"/>
</dbReference>
<keyword evidence="1" id="KW-0732">Signal</keyword>
<dbReference type="EMBL" id="VANR01000007">
    <property type="protein sequence ID" value="TMM28876.1"/>
    <property type="molecule type" value="Genomic_DNA"/>
</dbReference>
<organism evidence="2 3">
    <name type="scientific">Polaribacter aestuariivivens</name>
    <dbReference type="NCBI Taxonomy" id="2304626"/>
    <lineage>
        <taxon>Bacteria</taxon>
        <taxon>Pseudomonadati</taxon>
        <taxon>Bacteroidota</taxon>
        <taxon>Flavobacteriia</taxon>
        <taxon>Flavobacteriales</taxon>
        <taxon>Flavobacteriaceae</taxon>
    </lineage>
</organism>
<dbReference type="OrthoDB" id="921445at2"/>
<sequence>MKKIVLTLLLVSLNSFAQSTFRKGFMKTKADTKIDAYIMVFGYNIQEKVYYKTNKNSSKIHEISVEELNELSTEKTKYIRKQVSIEFLEKNMYAKNQNNSNKFNLSTANLFLKIELDAKNFTFYSYEKDGNEYYFVEKNNTINWLEFKKIKNNNKTFEVRNYRKQLLDEYKLKSVNKRGYIGSIKYKKKSLIEYFLKYANDENINSKNFSKITDSRDLKDLISITPKIGYSFYNQDTKAVQSNSFNSSFNSNNLNVGLDIELFFNTIYKKNSFIFSLQHHFKSETKDSINFGASSPVNVEIANNIGLTNLILSYRHYFKISDEKYIYSNAGVAYNLHSGSTKYTYTNGNEEANLTYNNTYSLFLSVGLNIKKYTVELNFMPISGDFKSKTDNEGISDWKFKRSVLSFNIGYEIF</sequence>
<evidence type="ECO:0000313" key="3">
    <source>
        <dbReference type="Proteomes" id="UP000307140"/>
    </source>
</evidence>
<reference evidence="2 3" key="1">
    <citation type="submission" date="2019-05" db="EMBL/GenBank/DDBJ databases">
        <title>Polaribacter aestuariivivens sp. nov., isolated from a tidal flat.</title>
        <authorList>
            <person name="Yoon J.-H."/>
        </authorList>
    </citation>
    <scope>NUCLEOTIDE SEQUENCE [LARGE SCALE GENOMIC DNA]</scope>
    <source>
        <strain evidence="2 3">DBTF-3</strain>
    </source>
</reference>
<proteinExistence type="predicted"/>
<gene>
    <name evidence="2" type="ORF">FDT66_13305</name>
</gene>
<evidence type="ECO:0000313" key="2">
    <source>
        <dbReference type="EMBL" id="TMM28876.1"/>
    </source>
</evidence>
<evidence type="ECO:0000256" key="1">
    <source>
        <dbReference type="SAM" id="SignalP"/>
    </source>
</evidence>
<dbReference type="Proteomes" id="UP000307140">
    <property type="component" value="Unassembled WGS sequence"/>
</dbReference>
<feature type="signal peptide" evidence="1">
    <location>
        <begin position="1"/>
        <end position="17"/>
    </location>
</feature>
<feature type="chain" id="PRO_5024334915" description="Outer membrane protein beta-barrel domain-containing protein" evidence="1">
    <location>
        <begin position="18"/>
        <end position="414"/>
    </location>
</feature>
<evidence type="ECO:0008006" key="4">
    <source>
        <dbReference type="Google" id="ProtNLM"/>
    </source>
</evidence>
<keyword evidence="3" id="KW-1185">Reference proteome</keyword>
<accession>A0A5S3N7M1</accession>
<dbReference type="AlphaFoldDB" id="A0A5S3N7M1"/>